<evidence type="ECO:0000313" key="1">
    <source>
        <dbReference type="EMBL" id="TYG76201.1"/>
    </source>
</evidence>
<evidence type="ECO:0000313" key="2">
    <source>
        <dbReference type="Proteomes" id="UP000323506"/>
    </source>
</evidence>
<dbReference type="EMBL" id="CM017703">
    <property type="protein sequence ID" value="TYG76201.1"/>
    <property type="molecule type" value="Genomic_DNA"/>
</dbReference>
<name>A0A5D2D323_GOSDA</name>
<gene>
    <name evidence="1" type="ORF">ES288_D03G095000v1</name>
</gene>
<dbReference type="AlphaFoldDB" id="A0A5D2D323"/>
<proteinExistence type="predicted"/>
<reference evidence="1 2" key="1">
    <citation type="submission" date="2019-06" db="EMBL/GenBank/DDBJ databases">
        <title>WGS assembly of Gossypium darwinii.</title>
        <authorList>
            <person name="Chen Z.J."/>
            <person name="Sreedasyam A."/>
            <person name="Ando A."/>
            <person name="Song Q."/>
            <person name="De L."/>
            <person name="Hulse-Kemp A."/>
            <person name="Ding M."/>
            <person name="Ye W."/>
            <person name="Kirkbride R."/>
            <person name="Jenkins J."/>
            <person name="Plott C."/>
            <person name="Lovell J."/>
            <person name="Lin Y.-M."/>
            <person name="Vaughn R."/>
            <person name="Liu B."/>
            <person name="Li W."/>
            <person name="Simpson S."/>
            <person name="Scheffler B."/>
            <person name="Saski C."/>
            <person name="Grover C."/>
            <person name="Hu G."/>
            <person name="Conover J."/>
            <person name="Carlson J."/>
            <person name="Shu S."/>
            <person name="Boston L."/>
            <person name="Williams M."/>
            <person name="Peterson D."/>
            <person name="Mcgee K."/>
            <person name="Jones D."/>
            <person name="Wendel J."/>
            <person name="Stelly D."/>
            <person name="Grimwood J."/>
            <person name="Schmutz J."/>
        </authorList>
    </citation>
    <scope>NUCLEOTIDE SEQUENCE [LARGE SCALE GENOMIC DNA]</scope>
    <source>
        <strain evidence="1">1808015.09</strain>
    </source>
</reference>
<organism evidence="1 2">
    <name type="scientific">Gossypium darwinii</name>
    <name type="common">Darwin's cotton</name>
    <name type="synonym">Gossypium barbadense var. darwinii</name>
    <dbReference type="NCBI Taxonomy" id="34276"/>
    <lineage>
        <taxon>Eukaryota</taxon>
        <taxon>Viridiplantae</taxon>
        <taxon>Streptophyta</taxon>
        <taxon>Embryophyta</taxon>
        <taxon>Tracheophyta</taxon>
        <taxon>Spermatophyta</taxon>
        <taxon>Magnoliopsida</taxon>
        <taxon>eudicotyledons</taxon>
        <taxon>Gunneridae</taxon>
        <taxon>Pentapetalae</taxon>
        <taxon>rosids</taxon>
        <taxon>malvids</taxon>
        <taxon>Malvales</taxon>
        <taxon>Malvaceae</taxon>
        <taxon>Malvoideae</taxon>
        <taxon>Gossypium</taxon>
    </lineage>
</organism>
<protein>
    <submittedName>
        <fullName evidence="1">Uncharacterized protein</fullName>
    </submittedName>
</protein>
<accession>A0A5D2D323</accession>
<sequence>MRANGGLAKVRSQPGTEVHVWRRCSALQGGWRCADVLELLTATALEESRNPKHFWKYLGHLGQYSWVLSKFSIRTSVMGQM</sequence>
<dbReference type="Proteomes" id="UP000323506">
    <property type="component" value="Chromosome D03"/>
</dbReference>
<keyword evidence="2" id="KW-1185">Reference proteome</keyword>